<dbReference type="OrthoDB" id="375079at2157"/>
<dbReference type="SUPFAM" id="SSF50249">
    <property type="entry name" value="Nucleic acid-binding proteins"/>
    <property type="match status" value="1"/>
</dbReference>
<dbReference type="InterPro" id="IPR012340">
    <property type="entry name" value="NA-bd_OB-fold"/>
</dbReference>
<keyword evidence="2" id="KW-1185">Reference proteome</keyword>
<name>A0A8T8E352_9EURY</name>
<dbReference type="KEGG" id="hsal:JMJ58_03720"/>
<evidence type="ECO:0000313" key="1">
    <source>
        <dbReference type="EMBL" id="QRV16017.1"/>
    </source>
</evidence>
<dbReference type="Gene3D" id="2.40.50.140">
    <property type="entry name" value="Nucleic acid-binding proteins"/>
    <property type="match status" value="1"/>
</dbReference>
<dbReference type="AlphaFoldDB" id="A0A8T8E352"/>
<sequence>MTTARYEMEHKTGKMWKDYGEDGYDYHATVAVRDEETGLQQAYYQRNIFDFGFSQTLKGIDTLYGVDEEDEWLDLHVTVDRTWEPDTDAIEQKGVLTDEEAMDHQEIEFVIWDKGQVTLEEGEEYVLHSVVTGEFDDSIYVSLNSATEVEHWDREMQEFDTAARAYLRENSPVPTHVRM</sequence>
<gene>
    <name evidence="1" type="ORF">JMJ58_03720</name>
</gene>
<evidence type="ECO:0000313" key="2">
    <source>
        <dbReference type="Proteomes" id="UP000637819"/>
    </source>
</evidence>
<accession>A0A8T8E352</accession>
<protein>
    <submittedName>
        <fullName evidence="1">Uncharacterized protein</fullName>
    </submittedName>
</protein>
<organism evidence="1 2">
    <name type="scientific">Haloterrigena salifodinae</name>
    <dbReference type="NCBI Taxonomy" id="2675099"/>
    <lineage>
        <taxon>Archaea</taxon>
        <taxon>Methanobacteriati</taxon>
        <taxon>Methanobacteriota</taxon>
        <taxon>Stenosarchaea group</taxon>
        <taxon>Halobacteria</taxon>
        <taxon>Halobacteriales</taxon>
        <taxon>Natrialbaceae</taxon>
        <taxon>Haloterrigena</taxon>
    </lineage>
</organism>
<reference evidence="1 2" key="1">
    <citation type="submission" date="2021-01" db="EMBL/GenBank/DDBJ databases">
        <title>Genome Sequence and Methylation Pattern of Haloterrigena salifodinae BOL5-1, An Extremely Halophilic Archaeon from a Bolivian Salt Mine.</title>
        <authorList>
            <person name="DasSarma P."/>
            <person name="Anton B.P."/>
            <person name="DasSarma S.L."/>
            <person name="von Ehrenheim H.A.L."/>
            <person name="Martinez F.L."/>
            <person name="Guzman D."/>
            <person name="Roberts R.J."/>
            <person name="DasSarma S."/>
        </authorList>
    </citation>
    <scope>NUCLEOTIDE SEQUENCE [LARGE SCALE GENOMIC DNA]</scope>
    <source>
        <strain evidence="1 2">BOL5-1</strain>
    </source>
</reference>
<dbReference type="RefSeq" id="WP_204748400.1">
    <property type="nucleotide sequence ID" value="NZ_CP069188.1"/>
</dbReference>
<dbReference type="EMBL" id="CP069188">
    <property type="protein sequence ID" value="QRV16017.1"/>
    <property type="molecule type" value="Genomic_DNA"/>
</dbReference>
<proteinExistence type="predicted"/>
<dbReference type="GeneID" id="62874202"/>
<dbReference type="Proteomes" id="UP000637819">
    <property type="component" value="Chromosome"/>
</dbReference>